<sequence>MSEIAVNFAELQQAADDLQAAAQKIQGELDDLEGKVNKLKESWDGAAKESYEQAQREWDAEAAKMQETAAKMGMAVGAANESFQAGERKNAGRFGG</sequence>
<dbReference type="Proteomes" id="UP000199529">
    <property type="component" value="Unassembled WGS sequence"/>
</dbReference>
<dbReference type="Gene3D" id="1.10.287.1060">
    <property type="entry name" value="ESAT-6-like"/>
    <property type="match status" value="1"/>
</dbReference>
<organism evidence="3 4">
    <name type="scientific">Saccharopolyspora shandongensis</name>
    <dbReference type="NCBI Taxonomy" id="418495"/>
    <lineage>
        <taxon>Bacteria</taxon>
        <taxon>Bacillati</taxon>
        <taxon>Actinomycetota</taxon>
        <taxon>Actinomycetes</taxon>
        <taxon>Pseudonocardiales</taxon>
        <taxon>Pseudonocardiaceae</taxon>
        <taxon>Saccharopolyspora</taxon>
    </lineage>
</organism>
<dbReference type="InterPro" id="IPR036689">
    <property type="entry name" value="ESAT-6-like_sf"/>
</dbReference>
<dbReference type="Pfam" id="PF06013">
    <property type="entry name" value="WXG100"/>
    <property type="match status" value="1"/>
</dbReference>
<dbReference type="AlphaFoldDB" id="A0A1H3BWD4"/>
<dbReference type="InterPro" id="IPR010310">
    <property type="entry name" value="T7SS_ESAT-6-like"/>
</dbReference>
<dbReference type="OrthoDB" id="3387628at2"/>
<evidence type="ECO:0000313" key="3">
    <source>
        <dbReference type="EMBL" id="SDX46101.1"/>
    </source>
</evidence>
<proteinExistence type="inferred from homology"/>
<dbReference type="RefSeq" id="WP_093265587.1">
    <property type="nucleotide sequence ID" value="NZ_FNOK01000011.1"/>
</dbReference>
<protein>
    <recommendedName>
        <fullName evidence="1">ESAT-6-like protein</fullName>
    </recommendedName>
</protein>
<gene>
    <name evidence="3" type="ORF">SAMN05216215_101186</name>
</gene>
<comment type="similarity">
    <text evidence="1">Belongs to the WXG100 family.</text>
</comment>
<keyword evidence="4" id="KW-1185">Reference proteome</keyword>
<feature type="coiled-coil region" evidence="2">
    <location>
        <begin position="1"/>
        <end position="68"/>
    </location>
</feature>
<reference evidence="4" key="1">
    <citation type="submission" date="2016-10" db="EMBL/GenBank/DDBJ databases">
        <authorList>
            <person name="Varghese N."/>
            <person name="Submissions S."/>
        </authorList>
    </citation>
    <scope>NUCLEOTIDE SEQUENCE [LARGE SCALE GENOMIC DNA]</scope>
    <source>
        <strain evidence="4">CGMCC 4.3530</strain>
    </source>
</reference>
<evidence type="ECO:0000256" key="2">
    <source>
        <dbReference type="SAM" id="Coils"/>
    </source>
</evidence>
<dbReference type="EMBL" id="FNOK01000011">
    <property type="protein sequence ID" value="SDX46101.1"/>
    <property type="molecule type" value="Genomic_DNA"/>
</dbReference>
<dbReference type="NCBIfam" id="TIGR03930">
    <property type="entry name" value="WXG100_ESAT6"/>
    <property type="match status" value="1"/>
</dbReference>
<evidence type="ECO:0000313" key="4">
    <source>
        <dbReference type="Proteomes" id="UP000199529"/>
    </source>
</evidence>
<dbReference type="SUPFAM" id="SSF140453">
    <property type="entry name" value="EsxAB dimer-like"/>
    <property type="match status" value="1"/>
</dbReference>
<dbReference type="STRING" id="418495.SAMN05216215_101186"/>
<accession>A0A1H3BWD4</accession>
<name>A0A1H3BWD4_9PSEU</name>
<evidence type="ECO:0000256" key="1">
    <source>
        <dbReference type="RuleBase" id="RU362001"/>
    </source>
</evidence>
<keyword evidence="2" id="KW-0175">Coiled coil</keyword>